<reference evidence="1 2" key="1">
    <citation type="submission" date="2020-09" db="EMBL/GenBank/DDBJ databases">
        <authorList>
            <person name="Jameson E."/>
        </authorList>
    </citation>
    <scope>NUCLEOTIDE SEQUENCE [LARGE SCALE GENOMIC DNA]</scope>
</reference>
<protein>
    <submittedName>
        <fullName evidence="1">Uncharacterized protein</fullName>
    </submittedName>
</protein>
<accession>A0A7R8R9E5</accession>
<organism evidence="1 2">
    <name type="scientific">Klebsiella phage vB_KvM-Eowyn</name>
    <dbReference type="NCBI Taxonomy" id="2762819"/>
    <lineage>
        <taxon>Viruses</taxon>
        <taxon>Duplodnaviria</taxon>
        <taxon>Heunggongvirae</taxon>
        <taxon>Uroviricota</taxon>
        <taxon>Caudoviricetes</taxon>
        <taxon>Chimalliviridae</taxon>
        <taxon>Eowynvirus</taxon>
        <taxon>Eowynvirus eowyn</taxon>
    </lineage>
</organism>
<evidence type="ECO:0000313" key="2">
    <source>
        <dbReference type="Proteomes" id="UP000596247"/>
    </source>
</evidence>
<sequence>MTTYVVDEASSRDVIEKTMALLFEPDECLAWEHINLAIKTANNVIRAFFTDPGDILSVVKGAVGIYDDCDDWLTEDHPLFIDLIEACDELVMAVDVLVDDLHLPNHVSKVKIGDNEGTVLIIV</sequence>
<proteinExistence type="predicted"/>
<keyword evidence="2" id="KW-1185">Reference proteome</keyword>
<evidence type="ECO:0000313" key="1">
    <source>
        <dbReference type="EMBL" id="CAD5236073.1"/>
    </source>
</evidence>
<gene>
    <name evidence="1" type="ORF">LLCLJKAH_00084</name>
</gene>
<name>A0A7R8R9E5_9CAUD</name>
<dbReference type="Proteomes" id="UP000596247">
    <property type="component" value="Chromosome"/>
</dbReference>
<dbReference type="EMBL" id="LR881104">
    <property type="protein sequence ID" value="CAD5236073.1"/>
    <property type="molecule type" value="Genomic_DNA"/>
</dbReference>